<feature type="domain" description="Halobacterial output" evidence="1">
    <location>
        <begin position="22"/>
        <end position="95"/>
    </location>
</feature>
<evidence type="ECO:0000259" key="1">
    <source>
        <dbReference type="Pfam" id="PF18545"/>
    </source>
</evidence>
<evidence type="ECO:0000313" key="2">
    <source>
        <dbReference type="EMBL" id="MFC7139709.1"/>
    </source>
</evidence>
<gene>
    <name evidence="2" type="ORF">ACFQMA_07630</name>
</gene>
<keyword evidence="3" id="KW-1185">Reference proteome</keyword>
<dbReference type="EMBL" id="JBHTAS010000001">
    <property type="protein sequence ID" value="MFC7139709.1"/>
    <property type="molecule type" value="Genomic_DNA"/>
</dbReference>
<sequence>MSQATRRMDETDPGFVTAEITDDRPITQIVVETVATVEEVEPTDLSTQLYDSVDPEALDALYDSADDRDGPLAVSFGFDGYEVSIVDGDRITVRPNVTDDCSS</sequence>
<protein>
    <submittedName>
        <fullName evidence="2">HalOD1 output domain-containing protein</fullName>
    </submittedName>
</protein>
<reference evidence="2 3" key="1">
    <citation type="journal article" date="2019" name="Int. J. Syst. Evol. Microbiol.">
        <title>The Global Catalogue of Microorganisms (GCM) 10K type strain sequencing project: providing services to taxonomists for standard genome sequencing and annotation.</title>
        <authorList>
            <consortium name="The Broad Institute Genomics Platform"/>
            <consortium name="The Broad Institute Genome Sequencing Center for Infectious Disease"/>
            <person name="Wu L."/>
            <person name="Ma J."/>
        </authorList>
    </citation>
    <scope>NUCLEOTIDE SEQUENCE [LARGE SCALE GENOMIC DNA]</scope>
    <source>
        <strain evidence="2 3">XZYJT29</strain>
    </source>
</reference>
<dbReference type="GeneID" id="78819969"/>
<proteinExistence type="predicted"/>
<organism evidence="2 3">
    <name type="scientific">Halosimplex aquaticum</name>
    <dbReference type="NCBI Taxonomy" id="3026162"/>
    <lineage>
        <taxon>Archaea</taxon>
        <taxon>Methanobacteriati</taxon>
        <taxon>Methanobacteriota</taxon>
        <taxon>Stenosarchaea group</taxon>
        <taxon>Halobacteria</taxon>
        <taxon>Halobacteriales</taxon>
        <taxon>Haloarculaceae</taxon>
        <taxon>Halosimplex</taxon>
    </lineage>
</organism>
<dbReference type="RefSeq" id="WP_274325288.1">
    <property type="nucleotide sequence ID" value="NZ_CP118158.1"/>
</dbReference>
<name>A0ABD5XX66_9EURY</name>
<dbReference type="Proteomes" id="UP001596432">
    <property type="component" value="Unassembled WGS sequence"/>
</dbReference>
<dbReference type="InterPro" id="IPR040624">
    <property type="entry name" value="HalOD1"/>
</dbReference>
<evidence type="ECO:0000313" key="3">
    <source>
        <dbReference type="Proteomes" id="UP001596432"/>
    </source>
</evidence>
<accession>A0ABD5XX66</accession>
<dbReference type="Pfam" id="PF18545">
    <property type="entry name" value="HalOD1"/>
    <property type="match status" value="1"/>
</dbReference>
<dbReference type="AlphaFoldDB" id="A0ABD5XX66"/>
<comment type="caution">
    <text evidence="2">The sequence shown here is derived from an EMBL/GenBank/DDBJ whole genome shotgun (WGS) entry which is preliminary data.</text>
</comment>